<keyword evidence="1" id="KW-0472">Membrane</keyword>
<name>A0A3S5F7Y8_9FIRM</name>
<proteinExistence type="predicted"/>
<evidence type="ECO:0000313" key="2">
    <source>
        <dbReference type="EMBL" id="VEJ36216.1"/>
    </source>
</evidence>
<dbReference type="InterPro" id="IPR024419">
    <property type="entry name" value="YvrJ"/>
</dbReference>
<dbReference type="AlphaFoldDB" id="A0A3S5F7Y8"/>
<gene>
    <name evidence="2" type="ORF">NCTC13079_01420</name>
</gene>
<dbReference type="Pfam" id="PF12841">
    <property type="entry name" value="YvrJ"/>
    <property type="match status" value="1"/>
</dbReference>
<keyword evidence="3" id="KW-1185">Reference proteome</keyword>
<feature type="transmembrane region" description="Helical" evidence="1">
    <location>
        <begin position="6"/>
        <end position="25"/>
    </location>
</feature>
<dbReference type="OrthoDB" id="2662123at2"/>
<sequence length="50" mass="5661">MPLEQILSLIANTGFPIVVASYMILRMEDKLEMLNKSILELSHSIEKSVN</sequence>
<keyword evidence="1" id="KW-0812">Transmembrane</keyword>
<evidence type="ECO:0000313" key="3">
    <source>
        <dbReference type="Proteomes" id="UP000269544"/>
    </source>
</evidence>
<dbReference type="KEGG" id="piv:NCTC13079_01420"/>
<evidence type="ECO:0000256" key="1">
    <source>
        <dbReference type="SAM" id="Phobius"/>
    </source>
</evidence>
<organism evidence="2 3">
    <name type="scientific">Aedoeadaptatus ivorii</name>
    <dbReference type="NCBI Taxonomy" id="54006"/>
    <lineage>
        <taxon>Bacteria</taxon>
        <taxon>Bacillati</taxon>
        <taxon>Bacillota</taxon>
        <taxon>Tissierellia</taxon>
        <taxon>Tissierellales</taxon>
        <taxon>Peptoniphilaceae</taxon>
        <taxon>Aedoeadaptatus</taxon>
    </lineage>
</organism>
<dbReference type="EMBL" id="LR134523">
    <property type="protein sequence ID" value="VEJ36216.1"/>
    <property type="molecule type" value="Genomic_DNA"/>
</dbReference>
<accession>A0A3S5F7Y8</accession>
<reference evidence="2 3" key="1">
    <citation type="submission" date="2018-12" db="EMBL/GenBank/DDBJ databases">
        <authorList>
            <consortium name="Pathogen Informatics"/>
        </authorList>
    </citation>
    <scope>NUCLEOTIDE SEQUENCE [LARGE SCALE GENOMIC DNA]</scope>
    <source>
        <strain evidence="2 3">NCTC13079</strain>
    </source>
</reference>
<dbReference type="RefSeq" id="WP_126466119.1">
    <property type="nucleotide sequence ID" value="NZ_JAUSWF010000007.1"/>
</dbReference>
<dbReference type="Proteomes" id="UP000269544">
    <property type="component" value="Chromosome"/>
</dbReference>
<protein>
    <submittedName>
        <fullName evidence="2">YvrJ protein family</fullName>
    </submittedName>
</protein>
<keyword evidence="1" id="KW-1133">Transmembrane helix</keyword>